<reference evidence="1" key="1">
    <citation type="submission" date="2021-02" db="EMBL/GenBank/DDBJ databases">
        <authorList>
            <person name="Nowell W R."/>
        </authorList>
    </citation>
    <scope>NUCLEOTIDE SEQUENCE</scope>
</reference>
<dbReference type="AlphaFoldDB" id="A0A8S3IJU6"/>
<name>A0A8S3IJU6_9BILA</name>
<evidence type="ECO:0000313" key="1">
    <source>
        <dbReference type="EMBL" id="CAF5198787.1"/>
    </source>
</evidence>
<evidence type="ECO:0000313" key="2">
    <source>
        <dbReference type="Proteomes" id="UP000676336"/>
    </source>
</evidence>
<accession>A0A8S3IJU6</accession>
<feature type="non-terminal residue" evidence="1">
    <location>
        <position position="35"/>
    </location>
</feature>
<dbReference type="Proteomes" id="UP000676336">
    <property type="component" value="Unassembled WGS sequence"/>
</dbReference>
<organism evidence="1 2">
    <name type="scientific">Rotaria magnacalcarata</name>
    <dbReference type="NCBI Taxonomy" id="392030"/>
    <lineage>
        <taxon>Eukaryota</taxon>
        <taxon>Metazoa</taxon>
        <taxon>Spiralia</taxon>
        <taxon>Gnathifera</taxon>
        <taxon>Rotifera</taxon>
        <taxon>Eurotatoria</taxon>
        <taxon>Bdelloidea</taxon>
        <taxon>Philodinida</taxon>
        <taxon>Philodinidae</taxon>
        <taxon>Rotaria</taxon>
    </lineage>
</organism>
<gene>
    <name evidence="1" type="ORF">SMN809_LOCUS74894</name>
</gene>
<dbReference type="EMBL" id="CAJOBI010331212">
    <property type="protein sequence ID" value="CAF5198787.1"/>
    <property type="molecule type" value="Genomic_DNA"/>
</dbReference>
<comment type="caution">
    <text evidence="1">The sequence shown here is derived from an EMBL/GenBank/DDBJ whole genome shotgun (WGS) entry which is preliminary data.</text>
</comment>
<sequence>MSVPNKSLDKNKRYVGVKANDFVNKSRANETNRSA</sequence>
<protein>
    <submittedName>
        <fullName evidence="1">Uncharacterized protein</fullName>
    </submittedName>
</protein>
<proteinExistence type="predicted"/>